<dbReference type="RefSeq" id="WP_092856321.1">
    <property type="nucleotide sequence ID" value="NZ_FOYU01000001.1"/>
</dbReference>
<dbReference type="AlphaFoldDB" id="A0A1I6GTT5"/>
<keyword evidence="1" id="KW-0732">Signal</keyword>
<evidence type="ECO:0000313" key="3">
    <source>
        <dbReference type="Proteomes" id="UP000199424"/>
    </source>
</evidence>
<proteinExistence type="predicted"/>
<feature type="signal peptide" evidence="1">
    <location>
        <begin position="1"/>
        <end position="28"/>
    </location>
</feature>
<feature type="chain" id="PRO_5011751274" description="Thrombospondin type 3 repeat-containing protein" evidence="1">
    <location>
        <begin position="29"/>
        <end position="291"/>
    </location>
</feature>
<evidence type="ECO:0008006" key="4">
    <source>
        <dbReference type="Google" id="ProtNLM"/>
    </source>
</evidence>
<name>A0A1I6GTT5_9GAMM</name>
<sequence>MKITPIKSLTALTLTTALTLINAPEAHAETIEVRGQINFGYSLNPAGVTQYDGGEYILEIVQGAQMPLVYQASTWRQYSNAIERVSVSVYDSAGNALTVRQPLSASQLNEPTTNTLYFDYGNRSNYTSWAMTVMTPDGMNSQLNLNLRGPSNSLFESTAEFPRFVNTPRYVNATLFSNVETAEGDDVVYLYGPVTEVNYLTADNDGDGINDDVDACPASDISRSVVVGANDTRVTNSVDSVGCSVTDKVLACEADARNRGDYVSCVSHLAKQLRTEGVMSNSDHGALLRHL</sequence>
<evidence type="ECO:0000313" key="2">
    <source>
        <dbReference type="EMBL" id="SFR45654.1"/>
    </source>
</evidence>
<organism evidence="2 3">
    <name type="scientific">Pseudidiomarina maritima</name>
    <dbReference type="NCBI Taxonomy" id="519453"/>
    <lineage>
        <taxon>Bacteria</taxon>
        <taxon>Pseudomonadati</taxon>
        <taxon>Pseudomonadota</taxon>
        <taxon>Gammaproteobacteria</taxon>
        <taxon>Alteromonadales</taxon>
        <taxon>Idiomarinaceae</taxon>
        <taxon>Pseudidiomarina</taxon>
    </lineage>
</organism>
<accession>A0A1I6GTT5</accession>
<gene>
    <name evidence="2" type="ORF">SAMN04488070_1211</name>
</gene>
<protein>
    <recommendedName>
        <fullName evidence="4">Thrombospondin type 3 repeat-containing protein</fullName>
    </recommendedName>
</protein>
<evidence type="ECO:0000256" key="1">
    <source>
        <dbReference type="SAM" id="SignalP"/>
    </source>
</evidence>
<keyword evidence="3" id="KW-1185">Reference proteome</keyword>
<dbReference type="EMBL" id="FOYU01000001">
    <property type="protein sequence ID" value="SFR45654.1"/>
    <property type="molecule type" value="Genomic_DNA"/>
</dbReference>
<dbReference type="Proteomes" id="UP000199424">
    <property type="component" value="Unassembled WGS sequence"/>
</dbReference>
<reference evidence="3" key="1">
    <citation type="submission" date="2016-10" db="EMBL/GenBank/DDBJ databases">
        <authorList>
            <person name="Varghese N."/>
            <person name="Submissions S."/>
        </authorList>
    </citation>
    <scope>NUCLEOTIDE SEQUENCE [LARGE SCALE GENOMIC DNA]</scope>
    <source>
        <strain evidence="3">CGMCC 1.7285</strain>
    </source>
</reference>